<dbReference type="EMBL" id="CP101620">
    <property type="protein sequence ID" value="UTY38029.1"/>
    <property type="molecule type" value="Genomic_DNA"/>
</dbReference>
<name>A0ABY5HY86_9FIRM</name>
<evidence type="ECO:0000313" key="2">
    <source>
        <dbReference type="EMBL" id="UTY38029.1"/>
    </source>
</evidence>
<dbReference type="RefSeq" id="WP_290138073.1">
    <property type="nucleotide sequence ID" value="NZ_CP101620.1"/>
</dbReference>
<keyword evidence="3" id="KW-1185">Reference proteome</keyword>
<gene>
    <name evidence="2" type="ORF">NMU03_10000</name>
</gene>
<sequence>MKRTIYNDLIQWKNKSTKKPLIIKGARQTGKTYIVREFAKNHYQHLIEINFERDDEFKTLFQNTVSVK</sequence>
<dbReference type="Gene3D" id="3.40.50.300">
    <property type="entry name" value="P-loop containing nucleotide triphosphate hydrolases"/>
    <property type="match status" value="1"/>
</dbReference>
<protein>
    <submittedName>
        <fullName evidence="2">AAA family ATPase</fullName>
    </submittedName>
</protein>
<reference evidence="2" key="1">
    <citation type="submission" date="2022-07" db="EMBL/GenBank/DDBJ databases">
        <title>Faecal culturing of patients with breast cancer.</title>
        <authorList>
            <person name="Teng N.M.Y."/>
            <person name="Kiu R."/>
            <person name="Evans R."/>
            <person name="Baker D.J."/>
            <person name="Zenner C."/>
            <person name="Robinson S.D."/>
            <person name="Hall L.J."/>
        </authorList>
    </citation>
    <scope>NUCLEOTIDE SEQUENCE</scope>
    <source>
        <strain evidence="2">LH1062</strain>
    </source>
</reference>
<dbReference type="SUPFAM" id="SSF52540">
    <property type="entry name" value="P-loop containing nucleoside triphosphate hydrolases"/>
    <property type="match status" value="1"/>
</dbReference>
<dbReference type="Pfam" id="PF13173">
    <property type="entry name" value="AAA_14"/>
    <property type="match status" value="1"/>
</dbReference>
<accession>A0ABY5HY86</accession>
<evidence type="ECO:0000259" key="1">
    <source>
        <dbReference type="Pfam" id="PF13173"/>
    </source>
</evidence>
<dbReference type="InterPro" id="IPR027417">
    <property type="entry name" value="P-loop_NTPase"/>
</dbReference>
<dbReference type="InterPro" id="IPR041682">
    <property type="entry name" value="AAA_14"/>
</dbReference>
<evidence type="ECO:0000313" key="3">
    <source>
        <dbReference type="Proteomes" id="UP001060112"/>
    </source>
</evidence>
<feature type="domain" description="AAA" evidence="1">
    <location>
        <begin position="18"/>
        <end position="60"/>
    </location>
</feature>
<organism evidence="2 3">
    <name type="scientific">Allocoprobacillus halotolerans</name>
    <dbReference type="NCBI Taxonomy" id="2944914"/>
    <lineage>
        <taxon>Bacteria</taxon>
        <taxon>Bacillati</taxon>
        <taxon>Bacillota</taxon>
        <taxon>Erysipelotrichia</taxon>
        <taxon>Erysipelotrichales</taxon>
        <taxon>Erysipelotrichaceae</taxon>
        <taxon>Allocoprobacillus</taxon>
    </lineage>
</organism>
<dbReference type="Proteomes" id="UP001060112">
    <property type="component" value="Chromosome"/>
</dbReference>
<proteinExistence type="predicted"/>